<evidence type="ECO:0000313" key="2">
    <source>
        <dbReference type="EMBL" id="SPX54646.1"/>
    </source>
</evidence>
<dbReference type="Proteomes" id="UP000251123">
    <property type="component" value="Unassembled WGS sequence"/>
</dbReference>
<protein>
    <submittedName>
        <fullName evidence="2">Choline-sulfatase</fullName>
    </submittedName>
</protein>
<name>A0A2X1RGH6_KLEPN</name>
<dbReference type="EMBL" id="UGLJ01000002">
    <property type="protein sequence ID" value="STT96210.1"/>
    <property type="molecule type" value="Genomic_DNA"/>
</dbReference>
<accession>A0A2X1RGH6</accession>
<sequence>MTMNDKLNQLTAAEIGEDDGSYMPPFEGSQWDLTAAQMHQYMRD</sequence>
<dbReference type="EMBL" id="UASN01000017">
    <property type="protein sequence ID" value="SPX54646.1"/>
    <property type="molecule type" value="Genomic_DNA"/>
</dbReference>
<evidence type="ECO:0000313" key="3">
    <source>
        <dbReference type="EMBL" id="STT96210.1"/>
    </source>
</evidence>
<feature type="compositionally biased region" description="Polar residues" evidence="1">
    <location>
        <begin position="1"/>
        <end position="11"/>
    </location>
</feature>
<gene>
    <name evidence="3" type="ORF">NCTC5052_04750</name>
    <name evidence="2" type="ORF">NCTC9601_01797</name>
</gene>
<dbReference type="AlphaFoldDB" id="A0A2X1RGH6"/>
<evidence type="ECO:0000256" key="1">
    <source>
        <dbReference type="SAM" id="MobiDB-lite"/>
    </source>
</evidence>
<evidence type="ECO:0000313" key="5">
    <source>
        <dbReference type="Proteomes" id="UP000254103"/>
    </source>
</evidence>
<organism evidence="2 4">
    <name type="scientific">Klebsiella pneumoniae</name>
    <dbReference type="NCBI Taxonomy" id="573"/>
    <lineage>
        <taxon>Bacteria</taxon>
        <taxon>Pseudomonadati</taxon>
        <taxon>Pseudomonadota</taxon>
        <taxon>Gammaproteobacteria</taxon>
        <taxon>Enterobacterales</taxon>
        <taxon>Enterobacteriaceae</taxon>
        <taxon>Klebsiella/Raoultella group</taxon>
        <taxon>Klebsiella</taxon>
        <taxon>Klebsiella pneumoniae complex</taxon>
    </lineage>
</organism>
<dbReference type="Proteomes" id="UP000254103">
    <property type="component" value="Unassembled WGS sequence"/>
</dbReference>
<evidence type="ECO:0000313" key="4">
    <source>
        <dbReference type="Proteomes" id="UP000251123"/>
    </source>
</evidence>
<reference evidence="4 5" key="1">
    <citation type="submission" date="2018-06" db="EMBL/GenBank/DDBJ databases">
        <authorList>
            <consortium name="Pathogen Informatics"/>
            <person name="Doyle S."/>
        </authorList>
    </citation>
    <scope>NUCLEOTIDE SEQUENCE [LARGE SCALE GENOMIC DNA]</scope>
    <source>
        <strain evidence="3 5">NCTC5052</strain>
        <strain evidence="2 4">NCTC9601</strain>
    </source>
</reference>
<proteinExistence type="predicted"/>
<feature type="region of interest" description="Disordered" evidence="1">
    <location>
        <begin position="1"/>
        <end position="25"/>
    </location>
</feature>